<evidence type="ECO:0000259" key="7">
    <source>
        <dbReference type="Pfam" id="PF11862"/>
    </source>
</evidence>
<feature type="transmembrane region" description="Helical" evidence="6">
    <location>
        <begin position="104"/>
        <end position="125"/>
    </location>
</feature>
<dbReference type="NCBIfam" id="NF008450">
    <property type="entry name" value="PRK11301.1"/>
    <property type="match status" value="1"/>
</dbReference>
<gene>
    <name evidence="8" type="ORF">J2851_006559</name>
</gene>
<dbReference type="InterPro" id="IPR021807">
    <property type="entry name" value="LivHM_N"/>
</dbReference>
<evidence type="ECO:0000256" key="4">
    <source>
        <dbReference type="ARBA" id="ARBA00022989"/>
    </source>
</evidence>
<reference evidence="8 9" key="1">
    <citation type="submission" date="2021-03" db="EMBL/GenBank/DDBJ databases">
        <title>Genomic Encyclopedia of Type Strains, Phase III (KMG-III): the genomes of soil and plant-associated and newly described type strains.</title>
        <authorList>
            <person name="Whitman W."/>
        </authorList>
    </citation>
    <scope>NUCLEOTIDE SEQUENCE [LARGE SCALE GENOMIC DNA]</scope>
    <source>
        <strain evidence="8 9">IMMIB AFH-6</strain>
    </source>
</reference>
<dbReference type="InterPro" id="IPR001851">
    <property type="entry name" value="ABC_transp_permease"/>
</dbReference>
<feature type="transmembrane region" description="Helical" evidence="6">
    <location>
        <begin position="171"/>
        <end position="191"/>
    </location>
</feature>
<feature type="transmembrane region" description="Helical" evidence="6">
    <location>
        <begin position="322"/>
        <end position="341"/>
    </location>
</feature>
<dbReference type="Pfam" id="PF02653">
    <property type="entry name" value="BPD_transp_2"/>
    <property type="match status" value="1"/>
</dbReference>
<feature type="transmembrane region" description="Helical" evidence="6">
    <location>
        <begin position="405"/>
        <end position="434"/>
    </location>
</feature>
<dbReference type="InterPro" id="IPR043428">
    <property type="entry name" value="LivM-like"/>
</dbReference>
<feature type="transmembrane region" description="Helical" evidence="6">
    <location>
        <begin position="80"/>
        <end position="98"/>
    </location>
</feature>
<feature type="transmembrane region" description="Helical" evidence="6">
    <location>
        <begin position="446"/>
        <end position="463"/>
    </location>
</feature>
<organism evidence="8 9">
    <name type="scientific">Azospirillum rugosum</name>
    <dbReference type="NCBI Taxonomy" id="416170"/>
    <lineage>
        <taxon>Bacteria</taxon>
        <taxon>Pseudomonadati</taxon>
        <taxon>Pseudomonadota</taxon>
        <taxon>Alphaproteobacteria</taxon>
        <taxon>Rhodospirillales</taxon>
        <taxon>Azospirillaceae</taxon>
        <taxon>Azospirillum</taxon>
    </lineage>
</organism>
<feature type="domain" description="High-affinity branched-chain amino acid transport system permease LivHM N-terminal" evidence="7">
    <location>
        <begin position="17"/>
        <end position="82"/>
    </location>
</feature>
<evidence type="ECO:0000256" key="6">
    <source>
        <dbReference type="SAM" id="Phobius"/>
    </source>
</evidence>
<keyword evidence="3 6" id="KW-0812">Transmembrane</keyword>
<keyword evidence="9" id="KW-1185">Reference proteome</keyword>
<dbReference type="Pfam" id="PF11862">
    <property type="entry name" value="DUF3382"/>
    <property type="match status" value="1"/>
</dbReference>
<dbReference type="PANTHER" id="PTHR30482:SF20">
    <property type="entry name" value="HIGH-AFFINITY BRANCHED-CHAIN AMINO ACID TRANSPORT SYSTEM PERMEASE PROTEIN LIVM"/>
    <property type="match status" value="1"/>
</dbReference>
<protein>
    <submittedName>
        <fullName evidence="8">Branched-chain amino acid transport system permease protein</fullName>
    </submittedName>
</protein>
<proteinExistence type="predicted"/>
<evidence type="ECO:0000313" key="9">
    <source>
        <dbReference type="Proteomes" id="UP000781958"/>
    </source>
</evidence>
<dbReference type="CDD" id="cd06581">
    <property type="entry name" value="TM_PBP1_LivM_like"/>
    <property type="match status" value="1"/>
</dbReference>
<feature type="transmembrane region" description="Helical" evidence="6">
    <location>
        <begin position="198"/>
        <end position="217"/>
    </location>
</feature>
<evidence type="ECO:0000256" key="5">
    <source>
        <dbReference type="ARBA" id="ARBA00023136"/>
    </source>
</evidence>
<feature type="transmembrane region" description="Helical" evidence="6">
    <location>
        <begin position="223"/>
        <end position="247"/>
    </location>
</feature>
<feature type="transmembrane region" description="Helical" evidence="6">
    <location>
        <begin position="21"/>
        <end position="41"/>
    </location>
</feature>
<evidence type="ECO:0000256" key="1">
    <source>
        <dbReference type="ARBA" id="ARBA00004651"/>
    </source>
</evidence>
<dbReference type="EMBL" id="JAGINP010000034">
    <property type="protein sequence ID" value="MBP2296741.1"/>
    <property type="molecule type" value="Genomic_DNA"/>
</dbReference>
<keyword evidence="5 6" id="KW-0472">Membrane</keyword>
<name>A0ABS4SW08_9PROT</name>
<evidence type="ECO:0000256" key="2">
    <source>
        <dbReference type="ARBA" id="ARBA00022475"/>
    </source>
</evidence>
<feature type="transmembrane region" description="Helical" evidence="6">
    <location>
        <begin position="374"/>
        <end position="393"/>
    </location>
</feature>
<comment type="subcellular location">
    <subcellularLocation>
        <location evidence="1">Cell membrane</location>
        <topology evidence="1">Multi-pass membrane protein</topology>
    </subcellularLocation>
</comment>
<comment type="caution">
    <text evidence="8">The sequence shown here is derived from an EMBL/GenBank/DDBJ whole genome shotgun (WGS) entry which is preliminary data.</text>
</comment>
<evidence type="ECO:0000256" key="3">
    <source>
        <dbReference type="ARBA" id="ARBA00022692"/>
    </source>
</evidence>
<sequence length="505" mass="53621">MTALSVSSPRSIAWPAILKEAAITAFVALLLTVPLVGLRTVDRPTGLGLETRWAEVAAAVGLVFLGRLGLCLIRDGQPTVVLVLAAAATAAGFLIQMPTEALRVILIAGGAIIAIRAAIAIRTGRSKLSQAERDQRMDRIAAKVQHASRWLGPIAVVVALAFPMTPLADRQLLDIGILLLTYIMLGWGLNIVVGLAGLLDLGYVAFYAVGAYSYALLAHYFGLSFWVCLPLAGLLAAGSGVLLGFPVLRLRGDYFAIVTLGFGEIIRIILVNWYQFTGGPNGISGIPRPSFFGVADFVRSPPEGTLAFHEMFGLEFSPLHRIVFLYYLILVLALVVNVFTLRIRKLPLGRAWEALREDDIACASLGINRTNMKLAAFAIAAMFGGFAGSFFATRQGFISPESFTFIESAIILAIVVLGGMGSQIGVVVATLLVIGLPEAFRELADYRMLAFGMGMVLIMLWRPRGLLAHRDPTILLYGRNGKGAGGAAAGTAAAGGQGIAGGRAK</sequence>
<keyword evidence="2" id="KW-1003">Cell membrane</keyword>
<dbReference type="RefSeq" id="WP_209772257.1">
    <property type="nucleotide sequence ID" value="NZ_JAGINP010000034.1"/>
</dbReference>
<keyword evidence="4 6" id="KW-1133">Transmembrane helix</keyword>
<dbReference type="PANTHER" id="PTHR30482">
    <property type="entry name" value="HIGH-AFFINITY BRANCHED-CHAIN AMINO ACID TRANSPORT SYSTEM PERMEASE"/>
    <property type="match status" value="1"/>
</dbReference>
<feature type="transmembrane region" description="Helical" evidence="6">
    <location>
        <begin position="146"/>
        <end position="165"/>
    </location>
</feature>
<feature type="transmembrane region" description="Helical" evidence="6">
    <location>
        <begin position="254"/>
        <end position="274"/>
    </location>
</feature>
<feature type="transmembrane region" description="Helical" evidence="6">
    <location>
        <begin position="53"/>
        <end position="73"/>
    </location>
</feature>
<dbReference type="Proteomes" id="UP000781958">
    <property type="component" value="Unassembled WGS sequence"/>
</dbReference>
<accession>A0ABS4SW08</accession>
<evidence type="ECO:0000313" key="8">
    <source>
        <dbReference type="EMBL" id="MBP2296741.1"/>
    </source>
</evidence>